<evidence type="ECO:0000313" key="4">
    <source>
        <dbReference type="Proteomes" id="UP000011083"/>
    </source>
</evidence>
<dbReference type="Pfam" id="PF04749">
    <property type="entry name" value="PLAC8"/>
    <property type="match status" value="1"/>
</dbReference>
<protein>
    <recommendedName>
        <fullName evidence="5">PLAC8 family protein</fullName>
    </recommendedName>
</protein>
<gene>
    <name evidence="3" type="ORF">ACA1_135110</name>
</gene>
<dbReference type="VEuPathDB" id="AmoebaDB:ACA1_135110"/>
<feature type="compositionally biased region" description="Basic and acidic residues" evidence="1">
    <location>
        <begin position="8"/>
        <end position="22"/>
    </location>
</feature>
<feature type="transmembrane region" description="Helical" evidence="2">
    <location>
        <begin position="84"/>
        <end position="110"/>
    </location>
</feature>
<sequence>MGLDDSDDHGGKHHSDHEEDKPAASNQTPGGAGAFGQNDFEHGLCSCFSNCDVCICSWCCPCIQFGQNWERLNPHNERDTSSSFLIWCCVYFLTISFADMWFFFLSSTFLRWWTRVEFRKALGYRERPIYDFLSALCCPCCMIAQDGNEIKAFKEGKLNH</sequence>
<keyword evidence="2" id="KW-0812">Transmembrane</keyword>
<dbReference type="RefSeq" id="XP_004333386.1">
    <property type="nucleotide sequence ID" value="XM_004333338.1"/>
</dbReference>
<evidence type="ECO:0000313" key="3">
    <source>
        <dbReference type="EMBL" id="ELR11373.1"/>
    </source>
</evidence>
<dbReference type="GeneID" id="14911788"/>
<reference evidence="3 4" key="1">
    <citation type="journal article" date="2013" name="Genome Biol.">
        <title>Genome of Acanthamoeba castellanii highlights extensive lateral gene transfer and early evolution of tyrosine kinase signaling.</title>
        <authorList>
            <person name="Clarke M."/>
            <person name="Lohan A.J."/>
            <person name="Liu B."/>
            <person name="Lagkouvardos I."/>
            <person name="Roy S."/>
            <person name="Zafar N."/>
            <person name="Bertelli C."/>
            <person name="Schilde C."/>
            <person name="Kianianmomeni A."/>
            <person name="Burglin T.R."/>
            <person name="Frech C."/>
            <person name="Turcotte B."/>
            <person name="Kopec K.O."/>
            <person name="Synnott J.M."/>
            <person name="Choo C."/>
            <person name="Paponov I."/>
            <person name="Finkler A."/>
            <person name="Soon Heng Tan C."/>
            <person name="Hutchins A.P."/>
            <person name="Weinmeier T."/>
            <person name="Rattei T."/>
            <person name="Chu J.S."/>
            <person name="Gimenez G."/>
            <person name="Irimia M."/>
            <person name="Rigden D.J."/>
            <person name="Fitzpatrick D.A."/>
            <person name="Lorenzo-Morales J."/>
            <person name="Bateman A."/>
            <person name="Chiu C.H."/>
            <person name="Tang P."/>
            <person name="Hegemann P."/>
            <person name="Fromm H."/>
            <person name="Raoult D."/>
            <person name="Greub G."/>
            <person name="Miranda-Saavedra D."/>
            <person name="Chen N."/>
            <person name="Nash P."/>
            <person name="Ginger M.L."/>
            <person name="Horn M."/>
            <person name="Schaap P."/>
            <person name="Caler L."/>
            <person name="Loftus B."/>
        </authorList>
    </citation>
    <scope>NUCLEOTIDE SEQUENCE [LARGE SCALE GENOMIC DNA]</scope>
    <source>
        <strain evidence="3 4">Neff</strain>
    </source>
</reference>
<dbReference type="EMBL" id="KB008153">
    <property type="protein sequence ID" value="ELR11373.1"/>
    <property type="molecule type" value="Genomic_DNA"/>
</dbReference>
<dbReference type="Proteomes" id="UP000011083">
    <property type="component" value="Unassembled WGS sequence"/>
</dbReference>
<dbReference type="NCBIfam" id="TIGR01571">
    <property type="entry name" value="A_thal_Cys_rich"/>
    <property type="match status" value="1"/>
</dbReference>
<name>L8GF56_ACACF</name>
<organism evidence="3 4">
    <name type="scientific">Acanthamoeba castellanii (strain ATCC 30010 / Neff)</name>
    <dbReference type="NCBI Taxonomy" id="1257118"/>
    <lineage>
        <taxon>Eukaryota</taxon>
        <taxon>Amoebozoa</taxon>
        <taxon>Discosea</taxon>
        <taxon>Longamoebia</taxon>
        <taxon>Centramoebida</taxon>
        <taxon>Acanthamoebidae</taxon>
        <taxon>Acanthamoeba</taxon>
    </lineage>
</organism>
<keyword evidence="2" id="KW-1133">Transmembrane helix</keyword>
<dbReference type="KEGG" id="acan:ACA1_135110"/>
<keyword evidence="4" id="KW-1185">Reference proteome</keyword>
<keyword evidence="2" id="KW-0472">Membrane</keyword>
<dbReference type="STRING" id="1257118.L8GF56"/>
<accession>L8GF56</accession>
<evidence type="ECO:0000256" key="2">
    <source>
        <dbReference type="SAM" id="Phobius"/>
    </source>
</evidence>
<evidence type="ECO:0008006" key="5">
    <source>
        <dbReference type="Google" id="ProtNLM"/>
    </source>
</evidence>
<dbReference type="OMA" id="EDICCAF"/>
<dbReference type="PANTHER" id="PTHR15907">
    <property type="entry name" value="DUF614 FAMILY PROTEIN-RELATED"/>
    <property type="match status" value="1"/>
</dbReference>
<dbReference type="OrthoDB" id="1045822at2759"/>
<dbReference type="AlphaFoldDB" id="L8GF56"/>
<feature type="region of interest" description="Disordered" evidence="1">
    <location>
        <begin position="1"/>
        <end position="29"/>
    </location>
</feature>
<dbReference type="InterPro" id="IPR006461">
    <property type="entry name" value="PLAC_motif_containing"/>
</dbReference>
<evidence type="ECO:0000256" key="1">
    <source>
        <dbReference type="SAM" id="MobiDB-lite"/>
    </source>
</evidence>
<proteinExistence type="predicted"/>